<dbReference type="InterPro" id="IPR055170">
    <property type="entry name" value="GFO_IDH_MocA-like_dom"/>
</dbReference>
<dbReference type="InterPro" id="IPR050984">
    <property type="entry name" value="Gfo/Idh/MocA_domain"/>
</dbReference>
<dbReference type="InterPro" id="IPR000683">
    <property type="entry name" value="Gfo/Idh/MocA-like_OxRdtase_N"/>
</dbReference>
<dbReference type="PANTHER" id="PTHR22604">
    <property type="entry name" value="OXIDOREDUCTASES"/>
    <property type="match status" value="1"/>
</dbReference>
<name>A0ABW9BAN3_9BURK</name>
<dbReference type="SUPFAM" id="SSF51735">
    <property type="entry name" value="NAD(P)-binding Rossmann-fold domains"/>
    <property type="match status" value="1"/>
</dbReference>
<dbReference type="InterPro" id="IPR036291">
    <property type="entry name" value="NAD(P)-bd_dom_sf"/>
</dbReference>
<comment type="caution">
    <text evidence="5">The sequence shown here is derived from an EMBL/GenBank/DDBJ whole genome shotgun (WGS) entry which is preliminary data.</text>
</comment>
<protein>
    <submittedName>
        <fullName evidence="5">Gfo/Idh/MocA family oxidoreductase</fullName>
    </submittedName>
</protein>
<evidence type="ECO:0000313" key="6">
    <source>
        <dbReference type="Proteomes" id="UP001629274"/>
    </source>
</evidence>
<gene>
    <name evidence="5" type="ORF">PQR03_03205</name>
</gene>
<reference evidence="5 6" key="1">
    <citation type="journal article" date="2024" name="Chem. Sci.">
        <title>Discovery of megapolipeptins by genome mining of a Burkholderiales bacteria collection.</title>
        <authorList>
            <person name="Paulo B.S."/>
            <person name="Recchia M.J.J."/>
            <person name="Lee S."/>
            <person name="Fergusson C.H."/>
            <person name="Romanowski S.B."/>
            <person name="Hernandez A."/>
            <person name="Krull N."/>
            <person name="Liu D.Y."/>
            <person name="Cavanagh H."/>
            <person name="Bos A."/>
            <person name="Gray C.A."/>
            <person name="Murphy B.T."/>
            <person name="Linington R.G."/>
            <person name="Eustaquio A.S."/>
        </authorList>
    </citation>
    <scope>NUCLEOTIDE SEQUENCE [LARGE SCALE GENOMIC DNA]</scope>
    <source>
        <strain evidence="5 6">RL17-351-BIE-A</strain>
    </source>
</reference>
<keyword evidence="2" id="KW-0560">Oxidoreductase</keyword>
<organism evidence="5 6">
    <name type="scientific">Paraburkholderia phytofirmans</name>
    <dbReference type="NCBI Taxonomy" id="261302"/>
    <lineage>
        <taxon>Bacteria</taxon>
        <taxon>Pseudomonadati</taxon>
        <taxon>Pseudomonadota</taxon>
        <taxon>Betaproteobacteria</taxon>
        <taxon>Burkholderiales</taxon>
        <taxon>Burkholderiaceae</taxon>
        <taxon>Paraburkholderia</taxon>
    </lineage>
</organism>
<feature type="domain" description="GFO/IDH/MocA-like oxidoreductase" evidence="4">
    <location>
        <begin position="134"/>
        <end position="248"/>
    </location>
</feature>
<evidence type="ECO:0000259" key="4">
    <source>
        <dbReference type="Pfam" id="PF22725"/>
    </source>
</evidence>
<dbReference type="SUPFAM" id="SSF55347">
    <property type="entry name" value="Glyceraldehyde-3-phosphate dehydrogenase-like, C-terminal domain"/>
    <property type="match status" value="1"/>
</dbReference>
<dbReference type="Gene3D" id="3.30.360.10">
    <property type="entry name" value="Dihydrodipicolinate Reductase, domain 2"/>
    <property type="match status" value="1"/>
</dbReference>
<accession>A0ABW9BAN3</accession>
<dbReference type="EMBL" id="JAQQDR010000001">
    <property type="protein sequence ID" value="MFM0237132.1"/>
    <property type="molecule type" value="Genomic_DNA"/>
</dbReference>
<evidence type="ECO:0000256" key="2">
    <source>
        <dbReference type="ARBA" id="ARBA00023002"/>
    </source>
</evidence>
<comment type="similarity">
    <text evidence="1">Belongs to the Gfo/Idh/MocA family.</text>
</comment>
<sequence>MTDRVRWGVLGAAKIANNFVVPALQRSRNGRVTMVASRDLSRAQAFATKHDIARVSASYEEVIASQDVDAIYIPLPTASHFEWCKKALLGGKHVLCEKPIAMNTAEVEELIALRDQTGLVCGEAFMVAHHPQWAYVRDGLAQGLIGELKLVEGSFTYFNDDPGALKNNLALGGGGVRDIGVYPVVTARLATGLEPDRIQSEIVLDPRFGTDRFARCVADFPGFTLSFYCGTQMARRQHMIFHGTKGWLSVDAPFNPGSYGPAQVRHRLDATGSEHTQEFSDVDQYQAMVEDFSNTVIGRTAGLAFSLESSLANQRVIDQILR</sequence>
<evidence type="ECO:0000256" key="1">
    <source>
        <dbReference type="ARBA" id="ARBA00010928"/>
    </source>
</evidence>
<dbReference type="Pfam" id="PF01408">
    <property type="entry name" value="GFO_IDH_MocA"/>
    <property type="match status" value="1"/>
</dbReference>
<dbReference type="PANTHER" id="PTHR22604:SF105">
    <property type="entry name" value="TRANS-1,2-DIHYDROBENZENE-1,2-DIOL DEHYDROGENASE"/>
    <property type="match status" value="1"/>
</dbReference>
<dbReference type="Proteomes" id="UP001629274">
    <property type="component" value="Unassembled WGS sequence"/>
</dbReference>
<evidence type="ECO:0000259" key="3">
    <source>
        <dbReference type="Pfam" id="PF01408"/>
    </source>
</evidence>
<dbReference type="RefSeq" id="WP_408261843.1">
    <property type="nucleotide sequence ID" value="NZ_JAQQCK010000005.1"/>
</dbReference>
<dbReference type="Pfam" id="PF22725">
    <property type="entry name" value="GFO_IDH_MocA_C3"/>
    <property type="match status" value="1"/>
</dbReference>
<evidence type="ECO:0000313" key="5">
    <source>
        <dbReference type="EMBL" id="MFM0237132.1"/>
    </source>
</evidence>
<dbReference type="Gene3D" id="3.40.50.720">
    <property type="entry name" value="NAD(P)-binding Rossmann-like Domain"/>
    <property type="match status" value="1"/>
</dbReference>
<keyword evidence="6" id="KW-1185">Reference proteome</keyword>
<feature type="domain" description="Gfo/Idh/MocA-like oxidoreductase N-terminal" evidence="3">
    <location>
        <begin position="5"/>
        <end position="123"/>
    </location>
</feature>
<proteinExistence type="inferred from homology"/>